<reference evidence="2 3" key="1">
    <citation type="submission" date="2016-10" db="EMBL/GenBank/DDBJ databases">
        <authorList>
            <person name="de Groot N.N."/>
        </authorList>
    </citation>
    <scope>NUCLEOTIDE SEQUENCE [LARGE SCALE GENOMIC DNA]</scope>
    <source>
        <strain evidence="2 3">DSM 18180</strain>
    </source>
</reference>
<dbReference type="EMBL" id="FPKV01000002">
    <property type="protein sequence ID" value="SFZ92298.1"/>
    <property type="molecule type" value="Genomic_DNA"/>
</dbReference>
<proteinExistence type="predicted"/>
<evidence type="ECO:0000313" key="3">
    <source>
        <dbReference type="Proteomes" id="UP000182544"/>
    </source>
</evidence>
<keyword evidence="3" id="KW-1185">Reference proteome</keyword>
<organism evidence="2 3">
    <name type="scientific">Flaviramulus basaltis</name>
    <dbReference type="NCBI Taxonomy" id="369401"/>
    <lineage>
        <taxon>Bacteria</taxon>
        <taxon>Pseudomonadati</taxon>
        <taxon>Bacteroidota</taxon>
        <taxon>Flavobacteriia</taxon>
        <taxon>Flavobacteriales</taxon>
        <taxon>Flavobacteriaceae</taxon>
        <taxon>Flaviramulus</taxon>
    </lineage>
</organism>
<feature type="chain" id="PRO_5012498772" evidence="1">
    <location>
        <begin position="20"/>
        <end position="200"/>
    </location>
</feature>
<evidence type="ECO:0000313" key="2">
    <source>
        <dbReference type="EMBL" id="SFZ92298.1"/>
    </source>
</evidence>
<sequence length="200" mass="23009">MKKLLIILLIIPVFMFSQTTEELDFVAPFNDNVAAVKKDNSWGFINDKGDVSIAFRDDLVLTKIEGQHYPIFKDNRCLISETKQGIIYFGYIDKTGKTVIEPKFLNALNFNNNQALVLELIKRTVGNNDILEKPVVYNKYFEVIIDAEGNIKKYLNPEGINIFLDKKFLDKPPKIISKIISNNLVSTMNKNEKWFIQSIK</sequence>
<dbReference type="RefSeq" id="WP_072401651.1">
    <property type="nucleotide sequence ID" value="NZ_FPKV01000002.1"/>
</dbReference>
<dbReference type="Pfam" id="PF14903">
    <property type="entry name" value="WG_beta_rep"/>
    <property type="match status" value="2"/>
</dbReference>
<keyword evidence="1" id="KW-0732">Signal</keyword>
<accession>A0A1K2IJ58</accession>
<gene>
    <name evidence="2" type="ORF">SAMN05428642_102642</name>
</gene>
<protein>
    <submittedName>
        <fullName evidence="2">WG containing repeat-containing protein</fullName>
    </submittedName>
</protein>
<dbReference type="Proteomes" id="UP000182544">
    <property type="component" value="Unassembled WGS sequence"/>
</dbReference>
<name>A0A1K2IJ58_9FLAO</name>
<dbReference type="STRING" id="369401.SAMN05428642_102642"/>
<dbReference type="AlphaFoldDB" id="A0A1K2IJ58"/>
<dbReference type="InterPro" id="IPR032774">
    <property type="entry name" value="WG_beta_rep"/>
</dbReference>
<feature type="signal peptide" evidence="1">
    <location>
        <begin position="1"/>
        <end position="19"/>
    </location>
</feature>
<evidence type="ECO:0000256" key="1">
    <source>
        <dbReference type="SAM" id="SignalP"/>
    </source>
</evidence>